<feature type="domain" description="Pyruvate carboxyltransferase" evidence="2">
    <location>
        <begin position="1"/>
        <end position="106"/>
    </location>
</feature>
<evidence type="ECO:0000259" key="2">
    <source>
        <dbReference type="PROSITE" id="PS50991"/>
    </source>
</evidence>
<dbReference type="PROSITE" id="PS50991">
    <property type="entry name" value="PYR_CT"/>
    <property type="match status" value="1"/>
</dbReference>
<dbReference type="STRING" id="62101.AB835_09390"/>
<name>A0A1D2QP46_9GAMM</name>
<proteinExistence type="predicted"/>
<dbReference type="SUPFAM" id="SSF89000">
    <property type="entry name" value="post-HMGL domain-like"/>
    <property type="match status" value="1"/>
</dbReference>
<evidence type="ECO:0000313" key="3">
    <source>
        <dbReference type="EMBL" id="ODS23358.1"/>
    </source>
</evidence>
<gene>
    <name evidence="3" type="ORF">AB835_09390</name>
</gene>
<dbReference type="InterPro" id="IPR000891">
    <property type="entry name" value="PYR_CT"/>
</dbReference>
<dbReference type="Proteomes" id="UP000242502">
    <property type="component" value="Unassembled WGS sequence"/>
</dbReference>
<dbReference type="EMBL" id="MDLC01000031">
    <property type="protein sequence ID" value="ODS23358.1"/>
    <property type="molecule type" value="Genomic_DNA"/>
</dbReference>
<organism evidence="3 4">
    <name type="scientific">Candidatus Endobugula sertula</name>
    <name type="common">Bugula neritina bacterial symbiont</name>
    <dbReference type="NCBI Taxonomy" id="62101"/>
    <lineage>
        <taxon>Bacteria</taxon>
        <taxon>Pseudomonadati</taxon>
        <taxon>Pseudomonadota</taxon>
        <taxon>Gammaproteobacteria</taxon>
        <taxon>Cellvibrionales</taxon>
        <taxon>Cellvibrionaceae</taxon>
        <taxon>Candidatus Endobugula</taxon>
    </lineage>
</organism>
<dbReference type="SUPFAM" id="SSF51569">
    <property type="entry name" value="Aldolase"/>
    <property type="match status" value="1"/>
</dbReference>
<reference evidence="3 4" key="1">
    <citation type="journal article" date="2016" name="Appl. Environ. Microbiol.">
        <title>Lack of Overt Genome Reduction in the Bryostatin-Producing Bryozoan Symbiont "Candidatus Endobugula sertula".</title>
        <authorList>
            <person name="Miller I.J."/>
            <person name="Vanee N."/>
            <person name="Fong S.S."/>
            <person name="Lim-Fong G.E."/>
            <person name="Kwan J.C."/>
        </authorList>
    </citation>
    <scope>NUCLEOTIDE SEQUENCE [LARGE SCALE GENOMIC DNA]</scope>
    <source>
        <strain evidence="3">AB1-4</strain>
    </source>
</reference>
<comment type="caution">
    <text evidence="3">The sequence shown here is derived from an EMBL/GenBank/DDBJ whole genome shotgun (WGS) entry which is preliminary data.</text>
</comment>
<dbReference type="Gene3D" id="3.20.20.70">
    <property type="entry name" value="Aldolase class I"/>
    <property type="match status" value="1"/>
</dbReference>
<accession>A0A1D2QP46</accession>
<sequence>MGHQGFYLKSASGRLEPDFVYQLTTALYKNFPDQDITIHAHSTYGEAPACYMAAVKAATEQDKTITIDVQHQALSGSTAQPSMSKMVGLIRNHSDEKIRANTPKLSIKAIKESMKSLFGLRFQYREYESSYNLELIQAMYNARTPGGASATLKSIPGLVENLGRLLGKNGQPADWDTIQIEIYKMQAQILDDLGQPTQVTPYAANTTGQAAISLWHELEGRDRYHTLYPGIVNYLSGRHGKVSDSVNPELVQKALSINGLKHPEEYIMSTERPDALPVIKEKLIEAGIQQPTMRQMLSATLLEKGVDYVVSCENGTNTPQQPPALPFYAQEPAPLNQRHLAKDGKTPIRDIRDAISAIGGASVLQEVAERALHIKQIADDLYIFPSGTSNLKEKWYTENVSRLAQLLDSIPKILKDAGFSYSQRSVITGVWGDLNVDACMKDAVDQKGKGLYEFMTQAIKEHNMAKTAEPTQSPTPLKSAADIHSHPE</sequence>
<evidence type="ECO:0000256" key="1">
    <source>
        <dbReference type="SAM" id="MobiDB-lite"/>
    </source>
</evidence>
<dbReference type="GO" id="GO:0003824">
    <property type="term" value="F:catalytic activity"/>
    <property type="evidence" value="ECO:0007669"/>
    <property type="project" value="InterPro"/>
</dbReference>
<dbReference type="InterPro" id="IPR013785">
    <property type="entry name" value="Aldolase_TIM"/>
</dbReference>
<dbReference type="AlphaFoldDB" id="A0A1D2QP46"/>
<protein>
    <recommendedName>
        <fullName evidence="2">Pyruvate carboxyltransferase domain-containing protein</fullName>
    </recommendedName>
</protein>
<evidence type="ECO:0000313" key="4">
    <source>
        <dbReference type="Proteomes" id="UP000242502"/>
    </source>
</evidence>
<feature type="region of interest" description="Disordered" evidence="1">
    <location>
        <begin position="465"/>
        <end position="488"/>
    </location>
</feature>